<dbReference type="PROSITE" id="PS51186">
    <property type="entry name" value="GNAT"/>
    <property type="match status" value="1"/>
</dbReference>
<evidence type="ECO:0000256" key="2">
    <source>
        <dbReference type="ARBA" id="ARBA00023315"/>
    </source>
</evidence>
<dbReference type="OrthoDB" id="9805924at2"/>
<keyword evidence="5" id="KW-1185">Reference proteome</keyword>
<dbReference type="Gene3D" id="3.40.630.30">
    <property type="match status" value="1"/>
</dbReference>
<dbReference type="Proteomes" id="UP000267448">
    <property type="component" value="Unassembled WGS sequence"/>
</dbReference>
<protein>
    <submittedName>
        <fullName evidence="4">GNAT family N-acetyltransferase</fullName>
    </submittedName>
</protein>
<dbReference type="GO" id="GO:0008080">
    <property type="term" value="F:N-acetyltransferase activity"/>
    <property type="evidence" value="ECO:0007669"/>
    <property type="project" value="UniProtKB-ARBA"/>
</dbReference>
<keyword evidence="1 4" id="KW-0808">Transferase</keyword>
<evidence type="ECO:0000256" key="1">
    <source>
        <dbReference type="ARBA" id="ARBA00022679"/>
    </source>
</evidence>
<sequence length="142" mass="16316">MVRYLIQLVLILAIARHHGEEQYVVTGKRELEESGFGPSPKFGVLLAEVDNKVAGYVSYTWNYSIWLGSSYMNIDDVFVWEEYRGQRVGEALMIKARAVCQMAGVKRLKWEVDQDNHQAINFYQRLGAQVNIKGVCRWGVDE</sequence>
<evidence type="ECO:0000313" key="5">
    <source>
        <dbReference type="Proteomes" id="UP000267448"/>
    </source>
</evidence>
<organism evidence="4 5">
    <name type="scientific">Shewanella canadensis</name>
    <dbReference type="NCBI Taxonomy" id="271096"/>
    <lineage>
        <taxon>Bacteria</taxon>
        <taxon>Pseudomonadati</taxon>
        <taxon>Pseudomonadota</taxon>
        <taxon>Gammaproteobacteria</taxon>
        <taxon>Alteromonadales</taxon>
        <taxon>Shewanellaceae</taxon>
        <taxon>Shewanella</taxon>
    </lineage>
</organism>
<gene>
    <name evidence="4" type="ORF">EKG38_19760</name>
</gene>
<dbReference type="EMBL" id="RXNU01000014">
    <property type="protein sequence ID" value="RTR37173.1"/>
    <property type="molecule type" value="Genomic_DNA"/>
</dbReference>
<dbReference type="AlphaFoldDB" id="A0A431WNX8"/>
<dbReference type="InterPro" id="IPR000182">
    <property type="entry name" value="GNAT_dom"/>
</dbReference>
<dbReference type="PANTHER" id="PTHR10545:SF29">
    <property type="entry name" value="GH14572P-RELATED"/>
    <property type="match status" value="1"/>
</dbReference>
<dbReference type="SUPFAM" id="SSF55729">
    <property type="entry name" value="Acyl-CoA N-acyltransferases (Nat)"/>
    <property type="match status" value="1"/>
</dbReference>
<dbReference type="PANTHER" id="PTHR10545">
    <property type="entry name" value="DIAMINE N-ACETYLTRANSFERASE"/>
    <property type="match status" value="1"/>
</dbReference>
<dbReference type="Pfam" id="PF00583">
    <property type="entry name" value="Acetyltransf_1"/>
    <property type="match status" value="1"/>
</dbReference>
<dbReference type="InterPro" id="IPR051016">
    <property type="entry name" value="Diverse_Substrate_AcTransf"/>
</dbReference>
<dbReference type="CDD" id="cd04301">
    <property type="entry name" value="NAT_SF"/>
    <property type="match status" value="1"/>
</dbReference>
<name>A0A431WNX8_9GAMM</name>
<dbReference type="InterPro" id="IPR016181">
    <property type="entry name" value="Acyl_CoA_acyltransferase"/>
</dbReference>
<comment type="caution">
    <text evidence="4">The sequence shown here is derived from an EMBL/GenBank/DDBJ whole genome shotgun (WGS) entry which is preliminary data.</text>
</comment>
<proteinExistence type="predicted"/>
<keyword evidence="2" id="KW-0012">Acyltransferase</keyword>
<evidence type="ECO:0000313" key="4">
    <source>
        <dbReference type="EMBL" id="RTR37173.1"/>
    </source>
</evidence>
<reference evidence="4 5" key="1">
    <citation type="submission" date="2018-12" db="EMBL/GenBank/DDBJ databases">
        <authorList>
            <person name="Yu L."/>
        </authorList>
    </citation>
    <scope>NUCLEOTIDE SEQUENCE [LARGE SCALE GENOMIC DNA]</scope>
    <source>
        <strain evidence="4 5">HAW-EB2</strain>
    </source>
</reference>
<accession>A0A431WNX8</accession>
<evidence type="ECO:0000259" key="3">
    <source>
        <dbReference type="PROSITE" id="PS51186"/>
    </source>
</evidence>
<feature type="domain" description="N-acetyltransferase" evidence="3">
    <location>
        <begin position="1"/>
        <end position="142"/>
    </location>
</feature>